<dbReference type="Gene3D" id="1.20.58.340">
    <property type="entry name" value="Magnesium transport protein CorA, transmembrane region"/>
    <property type="match status" value="1"/>
</dbReference>
<sequence length="630" mass="70543">MASPERSFDDSCHNFLHYPKNLVVGRNFDHILAAYTQRLHNENDRLFDEEYAEVAFWELHRGASYHATAFRATTAKELDGLKNHVSGSQKDPLCRHVFLSADNSRAPLNCSGPMLKYMLSYHQTMPHYLDLLFSFGEQDLPRDFYYTSFEQESLPSPHDETTLTLPDQGRSGHEFRQCYNLWSVEKTEKDGVPNYALWQIRQTATYHAFDTESGNSLWISMKANDCIRKRIEAATKSFPPMQQQSMLTFEGAFAANLFTHLISFEWCTSKSAAPTNALTGPNIPLQQIQGTGGLAAAKQPNSSQSDPFKPLNLFTFGEYQTLQRIGERLQEAHLVIGLNIGIIDKITSSYGSLAKSDQIPPKSRKAVKSHVSQFLSRCASIRQNLKTQQQRLEVQIQILEGTKSLFNNIMEFRNTEINKSFALNQYWSNMTMQKIAQRTAHETASMHIITLVTLIFLPGTFVATFFNGGNFNWDSGDAGGPPWQFNSEVFELFMEAGSCNSPFNLWWLRTRLQGAATKMRATVKNIDLLFGRPNTAHYKVSPDLHSSSWLAGAVLPLGLAGSLTVGLLTAGKEVTLCQPPVVAAAAAAALVNRREKGAQPAAAWINPSLGIIVRQPKSTRMTSIRRTLML</sequence>
<dbReference type="EMBL" id="JAQQWI010000007">
    <property type="protein sequence ID" value="KAK8028956.1"/>
    <property type="molecule type" value="Genomic_DNA"/>
</dbReference>
<gene>
    <name evidence="2" type="ORF">PG991_006012</name>
</gene>
<accession>A0ABR1SAU3</accession>
<name>A0ABR1SAU3_9PEZI</name>
<dbReference type="InterPro" id="IPR058257">
    <property type="entry name" value="CorA-like_dom"/>
</dbReference>
<evidence type="ECO:0000259" key="1">
    <source>
        <dbReference type="Pfam" id="PF26616"/>
    </source>
</evidence>
<reference evidence="2 3" key="1">
    <citation type="submission" date="2023-01" db="EMBL/GenBank/DDBJ databases">
        <title>Analysis of 21 Apiospora genomes using comparative genomics revels a genus with tremendous synthesis potential of carbohydrate active enzymes and secondary metabolites.</title>
        <authorList>
            <person name="Sorensen T."/>
        </authorList>
    </citation>
    <scope>NUCLEOTIDE SEQUENCE [LARGE SCALE GENOMIC DNA]</scope>
    <source>
        <strain evidence="2 3">CBS 20057</strain>
    </source>
</reference>
<keyword evidence="3" id="KW-1185">Reference proteome</keyword>
<organism evidence="2 3">
    <name type="scientific">Apiospora marii</name>
    <dbReference type="NCBI Taxonomy" id="335849"/>
    <lineage>
        <taxon>Eukaryota</taxon>
        <taxon>Fungi</taxon>
        <taxon>Dikarya</taxon>
        <taxon>Ascomycota</taxon>
        <taxon>Pezizomycotina</taxon>
        <taxon>Sordariomycetes</taxon>
        <taxon>Xylariomycetidae</taxon>
        <taxon>Amphisphaeriales</taxon>
        <taxon>Apiosporaceae</taxon>
        <taxon>Apiospora</taxon>
    </lineage>
</organism>
<evidence type="ECO:0000313" key="2">
    <source>
        <dbReference type="EMBL" id="KAK8028956.1"/>
    </source>
</evidence>
<proteinExistence type="predicted"/>
<dbReference type="Pfam" id="PF26616">
    <property type="entry name" value="CorA-like"/>
    <property type="match status" value="1"/>
</dbReference>
<protein>
    <recommendedName>
        <fullName evidence="1">CorA-like transporter domain-containing protein</fullName>
    </recommendedName>
</protein>
<evidence type="ECO:0000313" key="3">
    <source>
        <dbReference type="Proteomes" id="UP001396898"/>
    </source>
</evidence>
<feature type="domain" description="CorA-like transporter" evidence="1">
    <location>
        <begin position="10"/>
        <end position="269"/>
    </location>
</feature>
<comment type="caution">
    <text evidence="2">The sequence shown here is derived from an EMBL/GenBank/DDBJ whole genome shotgun (WGS) entry which is preliminary data.</text>
</comment>
<dbReference type="Proteomes" id="UP001396898">
    <property type="component" value="Unassembled WGS sequence"/>
</dbReference>